<reference evidence="1" key="1">
    <citation type="submission" date="2019-08" db="EMBL/GenBank/DDBJ databases">
        <authorList>
            <person name="Kucharzyk K."/>
            <person name="Murdoch R.W."/>
            <person name="Higgins S."/>
            <person name="Loffler F."/>
        </authorList>
    </citation>
    <scope>NUCLEOTIDE SEQUENCE</scope>
</reference>
<dbReference type="EMBL" id="VSSQ01071850">
    <property type="protein sequence ID" value="MPN23367.1"/>
    <property type="molecule type" value="Genomic_DNA"/>
</dbReference>
<evidence type="ECO:0000313" key="1">
    <source>
        <dbReference type="EMBL" id="MPN23367.1"/>
    </source>
</evidence>
<dbReference type="AlphaFoldDB" id="A0A645G8Z4"/>
<gene>
    <name evidence="1" type="ORF">SDC9_170755</name>
</gene>
<proteinExistence type="predicted"/>
<sequence length="94" mass="10233">MTVKDHRLHAVAGQHISTGQTCRTGTDNGDALVRLANTGHIRTPAHLKRFVVDIAFNIADGHRAELIVQRTGTLTQTVLRTHAPADFRQGVGLM</sequence>
<comment type="caution">
    <text evidence="1">The sequence shown here is derived from an EMBL/GenBank/DDBJ whole genome shotgun (WGS) entry which is preliminary data.</text>
</comment>
<organism evidence="1">
    <name type="scientific">bioreactor metagenome</name>
    <dbReference type="NCBI Taxonomy" id="1076179"/>
    <lineage>
        <taxon>unclassified sequences</taxon>
        <taxon>metagenomes</taxon>
        <taxon>ecological metagenomes</taxon>
    </lineage>
</organism>
<protein>
    <submittedName>
        <fullName evidence="1">Uncharacterized protein</fullName>
    </submittedName>
</protein>
<accession>A0A645G8Z4</accession>
<name>A0A645G8Z4_9ZZZZ</name>